<evidence type="ECO:0000256" key="2">
    <source>
        <dbReference type="ARBA" id="ARBA00022840"/>
    </source>
</evidence>
<dbReference type="GO" id="GO:0005634">
    <property type="term" value="C:nucleus"/>
    <property type="evidence" value="ECO:0007669"/>
    <property type="project" value="TreeGrafter"/>
</dbReference>
<evidence type="ECO:0000256" key="4">
    <source>
        <dbReference type="SAM" id="MobiDB-lite"/>
    </source>
</evidence>
<keyword evidence="1 3" id="KW-0547">Nucleotide-binding</keyword>
<dbReference type="InterPro" id="IPR008271">
    <property type="entry name" value="Ser/Thr_kinase_AS"/>
</dbReference>
<evidence type="ECO:0000313" key="7">
    <source>
        <dbReference type="Proteomes" id="UP000692954"/>
    </source>
</evidence>
<reference evidence="6" key="1">
    <citation type="submission" date="2021-01" db="EMBL/GenBank/DDBJ databases">
        <authorList>
            <consortium name="Genoscope - CEA"/>
            <person name="William W."/>
        </authorList>
    </citation>
    <scope>NUCLEOTIDE SEQUENCE</scope>
</reference>
<evidence type="ECO:0000256" key="3">
    <source>
        <dbReference type="PROSITE-ProRule" id="PRU10141"/>
    </source>
</evidence>
<dbReference type="PROSITE" id="PS00108">
    <property type="entry name" value="PROTEIN_KINASE_ST"/>
    <property type="match status" value="1"/>
</dbReference>
<feature type="region of interest" description="Disordered" evidence="4">
    <location>
        <begin position="463"/>
        <end position="527"/>
    </location>
</feature>
<dbReference type="GO" id="GO:0044773">
    <property type="term" value="P:mitotic DNA damage checkpoint signaling"/>
    <property type="evidence" value="ECO:0007669"/>
    <property type="project" value="TreeGrafter"/>
</dbReference>
<dbReference type="Pfam" id="PF00069">
    <property type="entry name" value="Pkinase"/>
    <property type="match status" value="1"/>
</dbReference>
<feature type="domain" description="Protein kinase" evidence="5">
    <location>
        <begin position="129"/>
        <end position="392"/>
    </location>
</feature>
<dbReference type="Proteomes" id="UP000692954">
    <property type="component" value="Unassembled WGS sequence"/>
</dbReference>
<dbReference type="PROSITE" id="PS50011">
    <property type="entry name" value="PROTEIN_KINASE_DOM"/>
    <property type="match status" value="1"/>
</dbReference>
<dbReference type="InterPro" id="IPR000719">
    <property type="entry name" value="Prot_kinase_dom"/>
</dbReference>
<dbReference type="GO" id="GO:0004674">
    <property type="term" value="F:protein serine/threonine kinase activity"/>
    <property type="evidence" value="ECO:0007669"/>
    <property type="project" value="TreeGrafter"/>
</dbReference>
<protein>
    <recommendedName>
        <fullName evidence="5">Protein kinase domain-containing protein</fullName>
    </recommendedName>
</protein>
<dbReference type="InterPro" id="IPR017441">
    <property type="entry name" value="Protein_kinase_ATP_BS"/>
</dbReference>
<evidence type="ECO:0000313" key="6">
    <source>
        <dbReference type="EMBL" id="CAD8055847.1"/>
    </source>
</evidence>
<dbReference type="AlphaFoldDB" id="A0A8S1KLZ6"/>
<evidence type="ECO:0000256" key="1">
    <source>
        <dbReference type="ARBA" id="ARBA00022741"/>
    </source>
</evidence>
<dbReference type="EMBL" id="CAJJDN010000009">
    <property type="protein sequence ID" value="CAD8055847.1"/>
    <property type="molecule type" value="Genomic_DNA"/>
</dbReference>
<accession>A0A8S1KLZ6</accession>
<feature type="compositionally biased region" description="Polar residues" evidence="4">
    <location>
        <begin position="485"/>
        <end position="506"/>
    </location>
</feature>
<feature type="binding site" evidence="3">
    <location>
        <position position="158"/>
    </location>
    <ligand>
        <name>ATP</name>
        <dbReference type="ChEBI" id="CHEBI:30616"/>
    </ligand>
</feature>
<dbReference type="FunFam" id="1.10.510.10:FF:000945">
    <property type="entry name" value="Uncharacterized protein"/>
    <property type="match status" value="1"/>
</dbReference>
<evidence type="ECO:0000259" key="5">
    <source>
        <dbReference type="PROSITE" id="PS50011"/>
    </source>
</evidence>
<comment type="caution">
    <text evidence="6">The sequence shown here is derived from an EMBL/GenBank/DDBJ whole genome shotgun (WGS) entry which is preliminary data.</text>
</comment>
<dbReference type="OrthoDB" id="74764at2759"/>
<dbReference type="PANTHER" id="PTHR44167:SF18">
    <property type="entry name" value="PROTEIN KINASE DOMAIN-CONTAINING PROTEIN"/>
    <property type="match status" value="1"/>
</dbReference>
<name>A0A8S1KLZ6_9CILI</name>
<proteinExistence type="predicted"/>
<dbReference type="GO" id="GO:0005737">
    <property type="term" value="C:cytoplasm"/>
    <property type="evidence" value="ECO:0007669"/>
    <property type="project" value="TreeGrafter"/>
</dbReference>
<dbReference type="SMART" id="SM00220">
    <property type="entry name" value="S_TKc"/>
    <property type="match status" value="1"/>
</dbReference>
<keyword evidence="7" id="KW-1185">Reference proteome</keyword>
<organism evidence="6 7">
    <name type="scientific">Paramecium sonneborni</name>
    <dbReference type="NCBI Taxonomy" id="65129"/>
    <lineage>
        <taxon>Eukaryota</taxon>
        <taxon>Sar</taxon>
        <taxon>Alveolata</taxon>
        <taxon>Ciliophora</taxon>
        <taxon>Intramacronucleata</taxon>
        <taxon>Oligohymenophorea</taxon>
        <taxon>Peniculida</taxon>
        <taxon>Parameciidae</taxon>
        <taxon>Paramecium</taxon>
    </lineage>
</organism>
<dbReference type="PANTHER" id="PTHR44167">
    <property type="entry name" value="OVARIAN-SPECIFIC SERINE/THREONINE-PROTEIN KINASE LOK-RELATED"/>
    <property type="match status" value="1"/>
</dbReference>
<sequence>MHQKLWIPIPNQFKPKQEHLIIQGEFTKPNGKTRLLYGYDNYVVCVKKDGQPKKCIKLDFDTKFEILRQAVQKKDEDDDSLGAIIGIQFLRDNADQMPTYKLSASAKLILEWRQFLSPRINQWQFHHMFRVFKKIGKGNFATVYMAERIEDGEEMAIKAFAKQAAYAEENGKEAILNELAIMRKLRNKHLMRLFEVYETSNSLYVALELLEGGSLYDLIKDKVPINTKQIQQIMVGILIGLQEMHKKEIMHRDLKLENILFKTPKKMETVVIADFGLATHVNEPVYLYCRCGTPGYVAPEVINIKDMKSKYSSICDIYSLGLVFYLLLAGKPAFNGKSYATVVKQNREANIDFEIKQFQNAPGAAIDLLRQMLEKDPKKRINAEKCLQHQFLSEITKQMFEAEKEDQQNIDEVDEGNDIQNMMNKINDEYSKFDATRNINSPLLSPKQSPGLIMQKQIQQQKQIDSTKALGNDSPLLKGKVDSIDSAQSIGTPTKKNNQYQPSPQIKPSRFAKQAENNPLMKYAKKD</sequence>
<gene>
    <name evidence="6" type="ORF">PSON_ATCC_30995.1.T0090459</name>
</gene>
<dbReference type="PROSITE" id="PS00107">
    <property type="entry name" value="PROTEIN_KINASE_ATP"/>
    <property type="match status" value="1"/>
</dbReference>
<keyword evidence="2 3" id="KW-0067">ATP-binding</keyword>
<dbReference type="GO" id="GO:0005524">
    <property type="term" value="F:ATP binding"/>
    <property type="evidence" value="ECO:0007669"/>
    <property type="project" value="UniProtKB-UniRule"/>
</dbReference>